<proteinExistence type="predicted"/>
<keyword evidence="3" id="KW-1185">Reference proteome</keyword>
<keyword evidence="1" id="KW-1133">Transmembrane helix</keyword>
<name>A0AAV1EZD4_XYRNO</name>
<dbReference type="AlphaFoldDB" id="A0AAV1EZD4"/>
<organism evidence="2 3">
    <name type="scientific">Xyrichtys novacula</name>
    <name type="common">Pearly razorfish</name>
    <name type="synonym">Hemipteronotus novacula</name>
    <dbReference type="NCBI Taxonomy" id="13765"/>
    <lineage>
        <taxon>Eukaryota</taxon>
        <taxon>Metazoa</taxon>
        <taxon>Chordata</taxon>
        <taxon>Craniata</taxon>
        <taxon>Vertebrata</taxon>
        <taxon>Euteleostomi</taxon>
        <taxon>Actinopterygii</taxon>
        <taxon>Neopterygii</taxon>
        <taxon>Teleostei</taxon>
        <taxon>Neoteleostei</taxon>
        <taxon>Acanthomorphata</taxon>
        <taxon>Eupercaria</taxon>
        <taxon>Labriformes</taxon>
        <taxon>Labridae</taxon>
        <taxon>Xyrichtys</taxon>
    </lineage>
</organism>
<evidence type="ECO:0000313" key="2">
    <source>
        <dbReference type="EMBL" id="CAJ1054291.1"/>
    </source>
</evidence>
<reference evidence="2" key="1">
    <citation type="submission" date="2023-08" db="EMBL/GenBank/DDBJ databases">
        <authorList>
            <person name="Alioto T."/>
            <person name="Alioto T."/>
            <person name="Gomez Garrido J."/>
        </authorList>
    </citation>
    <scope>NUCLEOTIDE SEQUENCE</scope>
</reference>
<evidence type="ECO:0000256" key="1">
    <source>
        <dbReference type="SAM" id="Phobius"/>
    </source>
</evidence>
<gene>
    <name evidence="2" type="ORF">XNOV1_A021467</name>
</gene>
<feature type="transmembrane region" description="Helical" evidence="1">
    <location>
        <begin position="31"/>
        <end position="51"/>
    </location>
</feature>
<dbReference type="EMBL" id="OY660867">
    <property type="protein sequence ID" value="CAJ1054291.1"/>
    <property type="molecule type" value="Genomic_DNA"/>
</dbReference>
<keyword evidence="1" id="KW-0472">Membrane</keyword>
<dbReference type="Proteomes" id="UP001178508">
    <property type="component" value="Chromosome 4"/>
</dbReference>
<keyword evidence="1" id="KW-0812">Transmembrane</keyword>
<sequence length="96" mass="10771">MLKENQMFCLFFVVISGFRKSDPISDTPPPPLFLLLPLLLLLFFPSSIIFFSSTSLLPPSSSFSPLSISPFSFQFIIMENESLIFWDGQGSAENTI</sequence>
<accession>A0AAV1EZD4</accession>
<protein>
    <submittedName>
        <fullName evidence="2">Uncharacterized protein</fullName>
    </submittedName>
</protein>
<evidence type="ECO:0000313" key="3">
    <source>
        <dbReference type="Proteomes" id="UP001178508"/>
    </source>
</evidence>